<dbReference type="Proteomes" id="UP000673447">
    <property type="component" value="Unassembled WGS sequence"/>
</dbReference>
<feature type="chain" id="PRO_5037566048" description="Nuclear transport factor 2 family protein" evidence="1">
    <location>
        <begin position="19"/>
        <end position="189"/>
    </location>
</feature>
<feature type="signal peptide" evidence="1">
    <location>
        <begin position="1"/>
        <end position="18"/>
    </location>
</feature>
<dbReference type="InterPro" id="IPR032710">
    <property type="entry name" value="NTF2-like_dom_sf"/>
</dbReference>
<evidence type="ECO:0000313" key="3">
    <source>
        <dbReference type="Proteomes" id="UP000673447"/>
    </source>
</evidence>
<proteinExistence type="predicted"/>
<dbReference type="RefSeq" id="WP_210537489.1">
    <property type="nucleotide sequence ID" value="NZ_JAGKTC010000003.1"/>
</dbReference>
<sequence length="189" mass="20686">MRLALPLLLATFTVPAFAQTPAAAPATQPVNFNVPAAAEKDVASIDAIIAALYDVISGPAGQARDWNRLRSLFVPTGRMMPVGVRPDDSVGMRLLQVNDYVASSGPLLLEKGFHERELARRTERFGHIAHVFSTYEGKLDADGHVMRGINSLQLMHDNKRWWIVSLMWEAENPKLSLPAEYLPAKAAGG</sequence>
<comment type="caution">
    <text evidence="2">The sequence shown here is derived from an EMBL/GenBank/DDBJ whole genome shotgun (WGS) entry which is preliminary data.</text>
</comment>
<organism evidence="2 3">
    <name type="scientific">Pseudoxanthomonas helianthi</name>
    <dbReference type="NCBI Taxonomy" id="1453541"/>
    <lineage>
        <taxon>Bacteria</taxon>
        <taxon>Pseudomonadati</taxon>
        <taxon>Pseudomonadota</taxon>
        <taxon>Gammaproteobacteria</taxon>
        <taxon>Lysobacterales</taxon>
        <taxon>Lysobacteraceae</taxon>
        <taxon>Pseudoxanthomonas</taxon>
    </lineage>
</organism>
<evidence type="ECO:0000256" key="1">
    <source>
        <dbReference type="SAM" id="SignalP"/>
    </source>
</evidence>
<gene>
    <name evidence="2" type="ORF">J5837_14610</name>
</gene>
<evidence type="ECO:0000313" key="2">
    <source>
        <dbReference type="EMBL" id="MBP3985641.1"/>
    </source>
</evidence>
<reference evidence="2" key="1">
    <citation type="journal article" date="2016" name="Int. J. Syst. Evol. Microbiol.">
        <title>Pseudoxanthomonas helianthi sp. nov., isolated from roots of Jerusalem artichoke (Helianthus tuberosus).</title>
        <authorList>
            <person name="Kittiwongwattana C."/>
            <person name="Thawai C."/>
        </authorList>
    </citation>
    <scope>NUCLEOTIDE SEQUENCE</scope>
    <source>
        <strain evidence="2">110414</strain>
    </source>
</reference>
<keyword evidence="1" id="KW-0732">Signal</keyword>
<dbReference type="SUPFAM" id="SSF54427">
    <property type="entry name" value="NTF2-like"/>
    <property type="match status" value="1"/>
</dbReference>
<dbReference type="EMBL" id="JAGKTC010000003">
    <property type="protein sequence ID" value="MBP3985641.1"/>
    <property type="molecule type" value="Genomic_DNA"/>
</dbReference>
<protein>
    <recommendedName>
        <fullName evidence="4">Nuclear transport factor 2 family protein</fullName>
    </recommendedName>
</protein>
<evidence type="ECO:0008006" key="4">
    <source>
        <dbReference type="Google" id="ProtNLM"/>
    </source>
</evidence>
<dbReference type="AlphaFoldDB" id="A0A940X5K3"/>
<keyword evidence="3" id="KW-1185">Reference proteome</keyword>
<dbReference type="Gene3D" id="3.10.450.50">
    <property type="match status" value="1"/>
</dbReference>
<reference evidence="2" key="2">
    <citation type="submission" date="2021-03" db="EMBL/GenBank/DDBJ databases">
        <authorList>
            <person name="Cao W."/>
        </authorList>
    </citation>
    <scope>NUCLEOTIDE SEQUENCE</scope>
    <source>
        <strain evidence="2">110414</strain>
    </source>
</reference>
<name>A0A940X5K3_9GAMM</name>
<accession>A0A940X5K3</accession>